<keyword evidence="1" id="KW-1133">Transmembrane helix</keyword>
<gene>
    <name evidence="2" type="ORF">CEQ21_02400</name>
</gene>
<evidence type="ECO:0000313" key="3">
    <source>
        <dbReference type="Proteomes" id="UP000319837"/>
    </source>
</evidence>
<evidence type="ECO:0000313" key="2">
    <source>
        <dbReference type="EMBL" id="TRZ39816.1"/>
    </source>
</evidence>
<feature type="transmembrane region" description="Helical" evidence="1">
    <location>
        <begin position="31"/>
        <end position="53"/>
    </location>
</feature>
<keyword evidence="1" id="KW-0472">Membrane</keyword>
<sequence>MKIQMVLILGFFFMLLYGVYAGGYSTALIFKYSFMIGMLFWLVDLFIEMYLYLIKKNAQKED</sequence>
<comment type="caution">
    <text evidence="2">The sequence shown here is derived from an EMBL/GenBank/DDBJ whole genome shotgun (WGS) entry which is preliminary data.</text>
</comment>
<reference evidence="3" key="1">
    <citation type="submission" date="2018-10" db="EMBL/GenBank/DDBJ databases">
        <title>FDA dAtabase for Regulatory Grade micrObial Sequences (FDA-ARGOS): Supporting development and validation of Infectious Disease Dx tests.</title>
        <authorList>
            <person name="Minogue T."/>
            <person name="Wolcott M."/>
            <person name="Wasieloski L."/>
            <person name="Aguilar W."/>
            <person name="Moore D."/>
            <person name="Tallon L."/>
            <person name="Sadzewicz L."/>
            <person name="Sengamalay N."/>
            <person name="Ott S."/>
            <person name="Godinez A."/>
            <person name="Nagaraj S."/>
            <person name="Vavikolanu K."/>
            <person name="Vyas G."/>
            <person name="Nadendla S."/>
            <person name="George J."/>
            <person name="Sichtig H."/>
        </authorList>
    </citation>
    <scope>NUCLEOTIDE SEQUENCE [LARGE SCALE GENOMIC DNA]</scope>
    <source>
        <strain evidence="3">FDAARGOS_343</strain>
    </source>
</reference>
<organism evidence="2 3">
    <name type="scientific">Niallia circulans</name>
    <name type="common">Bacillus circulans</name>
    <dbReference type="NCBI Taxonomy" id="1397"/>
    <lineage>
        <taxon>Bacteria</taxon>
        <taxon>Bacillati</taxon>
        <taxon>Bacillota</taxon>
        <taxon>Bacilli</taxon>
        <taxon>Bacillales</taxon>
        <taxon>Bacillaceae</taxon>
        <taxon>Niallia</taxon>
    </lineage>
</organism>
<evidence type="ECO:0000256" key="1">
    <source>
        <dbReference type="SAM" id="Phobius"/>
    </source>
</evidence>
<accession>A0A553SS60</accession>
<dbReference type="AlphaFoldDB" id="A0A553SS60"/>
<dbReference type="EMBL" id="RIBP01000001">
    <property type="protein sequence ID" value="TRZ39816.1"/>
    <property type="molecule type" value="Genomic_DNA"/>
</dbReference>
<protein>
    <submittedName>
        <fullName evidence="2">Uncharacterized protein</fullName>
    </submittedName>
</protein>
<name>A0A553SS60_NIACI</name>
<keyword evidence="1" id="KW-0812">Transmembrane</keyword>
<dbReference type="RefSeq" id="WP_185763239.1">
    <property type="nucleotide sequence ID" value="NZ_RIBP01000001.1"/>
</dbReference>
<proteinExistence type="predicted"/>
<dbReference type="Proteomes" id="UP000319837">
    <property type="component" value="Unassembled WGS sequence"/>
</dbReference>